<dbReference type="InterPro" id="IPR000073">
    <property type="entry name" value="AB_hydrolase_1"/>
</dbReference>
<dbReference type="PRINTS" id="PR00111">
    <property type="entry name" value="ABHYDROLASE"/>
</dbReference>
<evidence type="ECO:0000313" key="3">
    <source>
        <dbReference type="Proteomes" id="UP000585050"/>
    </source>
</evidence>
<reference evidence="2 3" key="1">
    <citation type="submission" date="2020-04" db="EMBL/GenBank/DDBJ databases">
        <title>Flammeovirga sp. SR4, a novel species isolated from seawater.</title>
        <authorList>
            <person name="Wang X."/>
        </authorList>
    </citation>
    <scope>NUCLEOTIDE SEQUENCE [LARGE SCALE GENOMIC DNA]</scope>
    <source>
        <strain evidence="2 3">SR4</strain>
    </source>
</reference>
<dbReference type="GO" id="GO:0047372">
    <property type="term" value="F:monoacylglycerol lipase activity"/>
    <property type="evidence" value="ECO:0007669"/>
    <property type="project" value="TreeGrafter"/>
</dbReference>
<dbReference type="PANTHER" id="PTHR43798">
    <property type="entry name" value="MONOACYLGLYCEROL LIPASE"/>
    <property type="match status" value="1"/>
</dbReference>
<dbReference type="InterPro" id="IPR000639">
    <property type="entry name" value="Epox_hydrolase-like"/>
</dbReference>
<protein>
    <submittedName>
        <fullName evidence="2">Alpha/beta hydrolase</fullName>
    </submittedName>
</protein>
<dbReference type="InterPro" id="IPR029058">
    <property type="entry name" value="AB_hydrolase_fold"/>
</dbReference>
<comment type="caution">
    <text evidence="2">The sequence shown here is derived from an EMBL/GenBank/DDBJ whole genome shotgun (WGS) entry which is preliminary data.</text>
</comment>
<keyword evidence="2" id="KW-0378">Hydrolase</keyword>
<dbReference type="EMBL" id="JABAIL010000013">
    <property type="protein sequence ID" value="NLR94571.1"/>
    <property type="molecule type" value="Genomic_DNA"/>
</dbReference>
<name>A0A7X8SQJ1_9BACT</name>
<dbReference type="GO" id="GO:0016020">
    <property type="term" value="C:membrane"/>
    <property type="evidence" value="ECO:0007669"/>
    <property type="project" value="TreeGrafter"/>
</dbReference>
<accession>A0A7X8SQJ1</accession>
<dbReference type="Proteomes" id="UP000585050">
    <property type="component" value="Unassembled WGS sequence"/>
</dbReference>
<sequence>MNALSSYLNETINSINILDKFYASFLMFCTKEYKGLKKQRALNKYSENPTLNNPSDIKTEYTVINTIKIRYAHYSNPGKETILLLSPLPQSIIAYAPIWNDLIKDYNVYAYDLPGFGRSEGGLEFMTFEAQGQFLHHFIEHFNIKKPHIVAPDVGMPTAIYYTAQHKKNVSSLIIGDGPAINPSNNGSIIEKLGFSKFWQFLIGNFVDAGAFVEVGNRLGYVNYTPNSFELSDYIKSYKGRLSNPIEWFKKYPESLTTLDPLLEKVSVPTLIFWGENDEILPKDNGIKLQNRINQSEIKIFKNCGHFSYQDQSEEFMTMIQHWLNQQLEGNNKND</sequence>
<dbReference type="PRINTS" id="PR00412">
    <property type="entry name" value="EPOXHYDRLASE"/>
</dbReference>
<proteinExistence type="predicted"/>
<feature type="domain" description="AB hydrolase-1" evidence="1">
    <location>
        <begin position="92"/>
        <end position="309"/>
    </location>
</feature>
<organism evidence="2 3">
    <name type="scientific">Flammeovirga agarivorans</name>
    <dbReference type="NCBI Taxonomy" id="2726742"/>
    <lineage>
        <taxon>Bacteria</taxon>
        <taxon>Pseudomonadati</taxon>
        <taxon>Bacteroidota</taxon>
        <taxon>Cytophagia</taxon>
        <taxon>Cytophagales</taxon>
        <taxon>Flammeovirgaceae</taxon>
        <taxon>Flammeovirga</taxon>
    </lineage>
</organism>
<dbReference type="InterPro" id="IPR050266">
    <property type="entry name" value="AB_hydrolase_sf"/>
</dbReference>
<gene>
    <name evidence="2" type="ORF">HGP29_25430</name>
</gene>
<dbReference type="GO" id="GO:0046464">
    <property type="term" value="P:acylglycerol catabolic process"/>
    <property type="evidence" value="ECO:0007669"/>
    <property type="project" value="TreeGrafter"/>
</dbReference>
<evidence type="ECO:0000259" key="1">
    <source>
        <dbReference type="Pfam" id="PF00561"/>
    </source>
</evidence>
<dbReference type="Pfam" id="PF00561">
    <property type="entry name" value="Abhydrolase_1"/>
    <property type="match status" value="1"/>
</dbReference>
<evidence type="ECO:0000313" key="2">
    <source>
        <dbReference type="EMBL" id="NLR94571.1"/>
    </source>
</evidence>
<dbReference type="AlphaFoldDB" id="A0A7X8SQJ1"/>
<dbReference type="Gene3D" id="3.40.50.1820">
    <property type="entry name" value="alpha/beta hydrolase"/>
    <property type="match status" value="1"/>
</dbReference>
<keyword evidence="3" id="KW-1185">Reference proteome</keyword>
<dbReference type="SUPFAM" id="SSF53474">
    <property type="entry name" value="alpha/beta-Hydrolases"/>
    <property type="match status" value="1"/>
</dbReference>
<dbReference type="PANTHER" id="PTHR43798:SF33">
    <property type="entry name" value="HYDROLASE, PUTATIVE (AFU_ORTHOLOGUE AFUA_2G14860)-RELATED"/>
    <property type="match status" value="1"/>
</dbReference>